<organism evidence="2 3">
    <name type="scientific">Terrabacter carboxydivorans</name>
    <dbReference type="NCBI Taxonomy" id="619730"/>
    <lineage>
        <taxon>Bacteria</taxon>
        <taxon>Bacillati</taxon>
        <taxon>Actinomycetota</taxon>
        <taxon>Actinomycetes</taxon>
        <taxon>Micrococcales</taxon>
        <taxon>Intrasporangiaceae</taxon>
        <taxon>Terrabacter</taxon>
    </lineage>
</organism>
<comment type="caution">
    <text evidence="2">The sequence shown here is derived from an EMBL/GenBank/DDBJ whole genome shotgun (WGS) entry which is preliminary data.</text>
</comment>
<evidence type="ECO:0008006" key="4">
    <source>
        <dbReference type="Google" id="ProtNLM"/>
    </source>
</evidence>
<reference evidence="3" key="1">
    <citation type="journal article" date="2019" name="Int. J. Syst. Evol. Microbiol.">
        <title>The Global Catalogue of Microorganisms (GCM) 10K type strain sequencing project: providing services to taxonomists for standard genome sequencing and annotation.</title>
        <authorList>
            <consortium name="The Broad Institute Genomics Platform"/>
            <consortium name="The Broad Institute Genome Sequencing Center for Infectious Disease"/>
            <person name="Wu L."/>
            <person name="Ma J."/>
        </authorList>
    </citation>
    <scope>NUCLEOTIDE SEQUENCE [LARGE SCALE GENOMIC DNA]</scope>
    <source>
        <strain evidence="3">JCM 16259</strain>
    </source>
</reference>
<evidence type="ECO:0000313" key="2">
    <source>
        <dbReference type="EMBL" id="GAA2495464.1"/>
    </source>
</evidence>
<dbReference type="EMBL" id="BAAARE010000018">
    <property type="protein sequence ID" value="GAA2495464.1"/>
    <property type="molecule type" value="Genomic_DNA"/>
</dbReference>
<accession>A0ABP5ZFQ1</accession>
<sequence length="178" mass="19592">MTSWTEQELSRIGGAYELYVSSQRRDGSLRPGIPIWQVRVRDAIYIRSAHGPQNGWFRRARATGAGHIRSGGVERDVTFEPAPPATADQVTAAYHAKYDRYGPEPVGAVTAATYPRPHCGSCRSAETATGETRQEDGPQLQAEHQEGVAGARGLQPDPGWHGHLRGAPRGRRHRSFRQ</sequence>
<dbReference type="Proteomes" id="UP001500730">
    <property type="component" value="Unassembled WGS sequence"/>
</dbReference>
<evidence type="ECO:0000256" key="1">
    <source>
        <dbReference type="SAM" id="MobiDB-lite"/>
    </source>
</evidence>
<dbReference type="Pfam" id="PF10012">
    <property type="entry name" value="DUF2255"/>
    <property type="match status" value="1"/>
</dbReference>
<dbReference type="RefSeq" id="WP_344256520.1">
    <property type="nucleotide sequence ID" value="NZ_BAAARE010000018.1"/>
</dbReference>
<feature type="region of interest" description="Disordered" evidence="1">
    <location>
        <begin position="121"/>
        <end position="178"/>
    </location>
</feature>
<dbReference type="InterPro" id="IPR016888">
    <property type="entry name" value="UCP028498"/>
</dbReference>
<keyword evidence="3" id="KW-1185">Reference proteome</keyword>
<protein>
    <recommendedName>
        <fullName evidence="4">DUF2255 family protein</fullName>
    </recommendedName>
</protein>
<gene>
    <name evidence="2" type="ORF">GCM10009858_37000</name>
</gene>
<evidence type="ECO:0000313" key="3">
    <source>
        <dbReference type="Proteomes" id="UP001500730"/>
    </source>
</evidence>
<feature type="compositionally biased region" description="Basic residues" evidence="1">
    <location>
        <begin position="162"/>
        <end position="178"/>
    </location>
</feature>
<name>A0ABP5ZFQ1_9MICO</name>
<proteinExistence type="predicted"/>